<dbReference type="GO" id="GO:0046782">
    <property type="term" value="P:regulation of viral transcription"/>
    <property type="evidence" value="ECO:0007669"/>
    <property type="project" value="InterPro"/>
</dbReference>
<evidence type="ECO:0000313" key="2">
    <source>
        <dbReference type="EMBL" id="QHT24801.1"/>
    </source>
</evidence>
<proteinExistence type="predicted"/>
<reference evidence="2" key="1">
    <citation type="journal article" date="2020" name="Nature">
        <title>Giant virus diversity and host interactions through global metagenomics.</title>
        <authorList>
            <person name="Schulz F."/>
            <person name="Roux S."/>
            <person name="Paez-Espino D."/>
            <person name="Jungbluth S."/>
            <person name="Walsh D.A."/>
            <person name="Denef V.J."/>
            <person name="McMahon K.D."/>
            <person name="Konstantinidis K.T."/>
            <person name="Eloe-Fadrosh E.A."/>
            <person name="Kyrpides N.C."/>
            <person name="Woyke T."/>
        </authorList>
    </citation>
    <scope>NUCLEOTIDE SEQUENCE</scope>
    <source>
        <strain evidence="2">GVMAG-M-3300023179-150</strain>
    </source>
</reference>
<organism evidence="2">
    <name type="scientific">viral metagenome</name>
    <dbReference type="NCBI Taxonomy" id="1070528"/>
    <lineage>
        <taxon>unclassified sequences</taxon>
        <taxon>metagenomes</taxon>
        <taxon>organismal metagenomes</taxon>
    </lineage>
</organism>
<dbReference type="InterPro" id="IPR007031">
    <property type="entry name" value="Poxvirus_VLTF3"/>
</dbReference>
<sequence>MTVKVRTKTKISQDQPLTLDAIHQTHIKNFQQMRKSIPNKKKEIQKIKDQIKKLDNEAARLRDDYTARFELMDQKRGLELNIAEIEREIKIIESNQQEEEYLLSVGHAMSQYYIHRDNYQTNELPSINQKQKKKKIGKVKTIYDIFDQHKDKIPDSSISNQDLDNDDVDINIHTDLSSTTSASSSNNTNTLASNKITPRENMSKMDIYNYVMCKLNNEFIPEDEIKISENDECPYCETDRELYQNEGKLVCPKCFFVDFILIDSDKPSYRDAPKEMTNFAYKRRNHFIEVLSQYQGRETTEIPEDVYIEILQELDKNRIKDPSDLTNSKLRTILKKIDQNRYYEHIPFIIYQLTGLKPPTIDSKTRKRLIDMFNDIQIPFAKYCPLDRRNFLSYSYILYKFFELLELDEHLPYLNLLKSRDKLHQQDIIWEKICVDLGWEYIPSV</sequence>
<accession>A0A6C0E856</accession>
<dbReference type="EMBL" id="MN739749">
    <property type="protein sequence ID" value="QHT24801.1"/>
    <property type="molecule type" value="Genomic_DNA"/>
</dbReference>
<dbReference type="AlphaFoldDB" id="A0A6C0E856"/>
<feature type="coiled-coil region" evidence="1">
    <location>
        <begin position="37"/>
        <end position="95"/>
    </location>
</feature>
<evidence type="ECO:0000256" key="1">
    <source>
        <dbReference type="SAM" id="Coils"/>
    </source>
</evidence>
<name>A0A6C0E856_9ZZZZ</name>
<protein>
    <submittedName>
        <fullName evidence="2">Uncharacterized protein</fullName>
    </submittedName>
</protein>
<keyword evidence="1" id="KW-0175">Coiled coil</keyword>
<dbReference type="Pfam" id="PF04947">
    <property type="entry name" value="Pox_VLTF3"/>
    <property type="match status" value="1"/>
</dbReference>